<feature type="transmembrane region" description="Helical" evidence="11">
    <location>
        <begin position="1221"/>
        <end position="1242"/>
    </location>
</feature>
<keyword evidence="7" id="KW-0067">ATP-binding</keyword>
<protein>
    <recommendedName>
        <fullName evidence="12">AAA+ ATPase domain-containing protein</fullName>
    </recommendedName>
</protein>
<dbReference type="GO" id="GO:0005634">
    <property type="term" value="C:nucleus"/>
    <property type="evidence" value="ECO:0007669"/>
    <property type="project" value="TreeGrafter"/>
</dbReference>
<feature type="transmembrane region" description="Helical" evidence="11">
    <location>
        <begin position="1270"/>
        <end position="1294"/>
    </location>
</feature>
<dbReference type="InterPro" id="IPR027417">
    <property type="entry name" value="P-loop_NTPase"/>
</dbReference>
<dbReference type="SMART" id="SM00382">
    <property type="entry name" value="AAA"/>
    <property type="match status" value="1"/>
</dbReference>
<proteinExistence type="inferred from homology"/>
<feature type="transmembrane region" description="Helical" evidence="11">
    <location>
        <begin position="1455"/>
        <end position="1473"/>
    </location>
</feature>
<dbReference type="GO" id="GO:0017116">
    <property type="term" value="F:single-stranded DNA helicase activity"/>
    <property type="evidence" value="ECO:0007669"/>
    <property type="project" value="TreeGrafter"/>
</dbReference>
<dbReference type="GO" id="GO:0000731">
    <property type="term" value="P:DNA synthesis involved in DNA repair"/>
    <property type="evidence" value="ECO:0007669"/>
    <property type="project" value="TreeGrafter"/>
</dbReference>
<evidence type="ECO:0000256" key="6">
    <source>
        <dbReference type="ARBA" id="ARBA00022741"/>
    </source>
</evidence>
<feature type="transmembrane region" description="Helical" evidence="11">
    <location>
        <begin position="1314"/>
        <end position="1331"/>
    </location>
</feature>
<feature type="transmembrane region" description="Helical" evidence="11">
    <location>
        <begin position="1543"/>
        <end position="1567"/>
    </location>
</feature>
<dbReference type="InterPro" id="IPR032423">
    <property type="entry name" value="AAA_assoc_2"/>
</dbReference>
<dbReference type="PANTHER" id="PTHR13779:SF7">
    <property type="entry name" value="ATPASE WRNIP1"/>
    <property type="match status" value="1"/>
</dbReference>
<evidence type="ECO:0000256" key="9">
    <source>
        <dbReference type="ARBA" id="ARBA00023136"/>
    </source>
</evidence>
<dbReference type="Pfam" id="PF00004">
    <property type="entry name" value="AAA"/>
    <property type="match status" value="1"/>
</dbReference>
<feature type="transmembrane region" description="Helical" evidence="11">
    <location>
        <begin position="252"/>
        <end position="279"/>
    </location>
</feature>
<keyword evidence="4" id="KW-0813">Transport</keyword>
<feature type="transmembrane region" description="Helical" evidence="11">
    <location>
        <begin position="425"/>
        <end position="446"/>
    </location>
</feature>
<feature type="transmembrane region" description="Helical" evidence="11">
    <location>
        <begin position="1338"/>
        <end position="1359"/>
    </location>
</feature>
<feature type="transmembrane region" description="Helical" evidence="11">
    <location>
        <begin position="36"/>
        <end position="54"/>
    </location>
</feature>
<feature type="region of interest" description="Disordered" evidence="10">
    <location>
        <begin position="883"/>
        <end position="956"/>
    </location>
</feature>
<dbReference type="OrthoDB" id="627262at2759"/>
<accession>A0A511KEN7</accession>
<dbReference type="Pfam" id="PF03169">
    <property type="entry name" value="OPT"/>
    <property type="match status" value="1"/>
</dbReference>
<dbReference type="InterPro" id="IPR013057">
    <property type="entry name" value="AA_transpt_TM"/>
</dbReference>
<feature type="transmembrane region" description="Helical" evidence="11">
    <location>
        <begin position="1413"/>
        <end position="1435"/>
    </location>
</feature>
<evidence type="ECO:0000313" key="14">
    <source>
        <dbReference type="Proteomes" id="UP000321518"/>
    </source>
</evidence>
<name>A0A511KEN7_RHOTO</name>
<dbReference type="NCBIfam" id="TIGR00728">
    <property type="entry name" value="OPT_sfam"/>
    <property type="match status" value="1"/>
</dbReference>
<feature type="transmembrane region" description="Helical" evidence="11">
    <location>
        <begin position="308"/>
        <end position="325"/>
    </location>
</feature>
<dbReference type="CDD" id="cd18139">
    <property type="entry name" value="HLD_clamp_RarA"/>
    <property type="match status" value="1"/>
</dbReference>
<feature type="transmembrane region" description="Helical" evidence="11">
    <location>
        <begin position="568"/>
        <end position="585"/>
    </location>
</feature>
<dbReference type="GO" id="GO:0016020">
    <property type="term" value="C:membrane"/>
    <property type="evidence" value="ECO:0007669"/>
    <property type="project" value="UniProtKB-SubCell"/>
</dbReference>
<evidence type="ECO:0000259" key="12">
    <source>
        <dbReference type="SMART" id="SM00382"/>
    </source>
</evidence>
<dbReference type="Pfam" id="PF01490">
    <property type="entry name" value="Aa_trans"/>
    <property type="match status" value="1"/>
</dbReference>
<dbReference type="CDD" id="cd00009">
    <property type="entry name" value="AAA"/>
    <property type="match status" value="1"/>
</dbReference>
<gene>
    <name evidence="13" type="ORF">Rt10032_c06g2857</name>
</gene>
<dbReference type="SUPFAM" id="SSF48019">
    <property type="entry name" value="post-AAA+ oligomerization domain-like"/>
    <property type="match status" value="1"/>
</dbReference>
<feature type="transmembrane region" description="Helical" evidence="11">
    <location>
        <begin position="597"/>
        <end position="615"/>
    </location>
</feature>
<dbReference type="InterPro" id="IPR004813">
    <property type="entry name" value="OPT"/>
</dbReference>
<dbReference type="InterPro" id="IPR021886">
    <property type="entry name" value="MgsA_C"/>
</dbReference>
<dbReference type="SUPFAM" id="SSF52540">
    <property type="entry name" value="P-loop containing nucleoside triphosphate hydrolases"/>
    <property type="match status" value="1"/>
</dbReference>
<dbReference type="GO" id="GO:0003677">
    <property type="term" value="F:DNA binding"/>
    <property type="evidence" value="ECO:0007669"/>
    <property type="project" value="InterPro"/>
</dbReference>
<dbReference type="Gene3D" id="1.10.8.60">
    <property type="match status" value="1"/>
</dbReference>
<dbReference type="GO" id="GO:0008047">
    <property type="term" value="F:enzyme activator activity"/>
    <property type="evidence" value="ECO:0007669"/>
    <property type="project" value="TreeGrafter"/>
</dbReference>
<keyword evidence="6" id="KW-0547">Nucleotide-binding</keyword>
<feature type="transmembrane region" description="Helical" evidence="11">
    <location>
        <begin position="1579"/>
        <end position="1603"/>
    </location>
</feature>
<keyword evidence="8 11" id="KW-1133">Transmembrane helix</keyword>
<feature type="transmembrane region" description="Helical" evidence="11">
    <location>
        <begin position="542"/>
        <end position="562"/>
    </location>
</feature>
<organism evidence="13 14">
    <name type="scientific">Rhodotorula toruloides</name>
    <name type="common">Yeast</name>
    <name type="synonym">Rhodosporidium toruloides</name>
    <dbReference type="NCBI Taxonomy" id="5286"/>
    <lineage>
        <taxon>Eukaryota</taxon>
        <taxon>Fungi</taxon>
        <taxon>Dikarya</taxon>
        <taxon>Basidiomycota</taxon>
        <taxon>Pucciniomycotina</taxon>
        <taxon>Microbotryomycetes</taxon>
        <taxon>Sporidiobolales</taxon>
        <taxon>Sporidiobolaceae</taxon>
        <taxon>Rhodotorula</taxon>
    </lineage>
</organism>
<evidence type="ECO:0000313" key="13">
    <source>
        <dbReference type="EMBL" id="GEM08840.1"/>
    </source>
</evidence>
<evidence type="ECO:0000256" key="2">
    <source>
        <dbReference type="ARBA" id="ARBA00008807"/>
    </source>
</evidence>
<dbReference type="Gene3D" id="1.10.3710.10">
    <property type="entry name" value="DNA polymerase III clamp loader subunits, C-terminal domain"/>
    <property type="match status" value="1"/>
</dbReference>
<dbReference type="InterPro" id="IPR008921">
    <property type="entry name" value="DNA_pol3_clamp-load_cplx_C"/>
</dbReference>
<dbReference type="EMBL" id="BJWK01000006">
    <property type="protein sequence ID" value="GEM08840.1"/>
    <property type="molecule type" value="Genomic_DNA"/>
</dbReference>
<dbReference type="FunFam" id="3.40.50.300:FF:000137">
    <property type="entry name" value="Replication-associated recombination protein A"/>
    <property type="match status" value="1"/>
</dbReference>
<dbReference type="GO" id="GO:0006271">
    <property type="term" value="P:DNA strand elongation involved in DNA replication"/>
    <property type="evidence" value="ECO:0007669"/>
    <property type="project" value="UniProtKB-ARBA"/>
</dbReference>
<dbReference type="InterPro" id="IPR051314">
    <property type="entry name" value="AAA_ATPase_RarA/MGS1/WRNIP1"/>
</dbReference>
<comment type="caution">
    <text evidence="13">The sequence shown here is derived from an EMBL/GenBank/DDBJ whole genome shotgun (WGS) entry which is preliminary data.</text>
</comment>
<dbReference type="Proteomes" id="UP000321518">
    <property type="component" value="Unassembled WGS sequence"/>
</dbReference>
<comment type="similarity">
    <text evidence="3">Belongs to the AAA ATPase family. RarA/MGS1/WRNIP1 subfamily.</text>
</comment>
<evidence type="ECO:0000256" key="8">
    <source>
        <dbReference type="ARBA" id="ARBA00022989"/>
    </source>
</evidence>
<dbReference type="InterPro" id="IPR003959">
    <property type="entry name" value="ATPase_AAA_core"/>
</dbReference>
<evidence type="ECO:0000256" key="4">
    <source>
        <dbReference type="ARBA" id="ARBA00022448"/>
    </source>
</evidence>
<feature type="transmembrane region" description="Helical" evidence="11">
    <location>
        <begin position="142"/>
        <end position="160"/>
    </location>
</feature>
<keyword evidence="5 11" id="KW-0812">Transmembrane</keyword>
<evidence type="ECO:0000256" key="1">
    <source>
        <dbReference type="ARBA" id="ARBA00004141"/>
    </source>
</evidence>
<feature type="compositionally biased region" description="Basic and acidic residues" evidence="10">
    <location>
        <begin position="908"/>
        <end position="929"/>
    </location>
</feature>
<dbReference type="GO" id="GO:0035673">
    <property type="term" value="F:oligopeptide transmembrane transporter activity"/>
    <property type="evidence" value="ECO:0007669"/>
    <property type="project" value="InterPro"/>
</dbReference>
<comment type="similarity">
    <text evidence="2">Belongs to the oligopeptide OPT transporter family.</text>
</comment>
<evidence type="ECO:0000256" key="10">
    <source>
        <dbReference type="SAM" id="MobiDB-lite"/>
    </source>
</evidence>
<feature type="transmembrane region" description="Helical" evidence="11">
    <location>
        <begin position="100"/>
        <end position="122"/>
    </location>
</feature>
<evidence type="ECO:0000256" key="3">
    <source>
        <dbReference type="ARBA" id="ARBA00008959"/>
    </source>
</evidence>
<sequence length="1643" mass="178355">MVGALGRGSLDGLLSGRRGDEAGGYIGDEPEFTFRAVLAGLAIGVLLACTNTYFGLQTGWVSMMSLQASLLGFAVFKVLPNSPLFDRRPLTVHENIVLQTIAVATGTLPLAAGFVGVIPALAQLSPDLDSGAQPLILSWPALLAWSIAVAFFGVFLAVPLRRQVIVREKLVFPSGTATAQVIGVLHNRPLVSAAGADGEDGGLRRRRQALESLEDLAAEELEEELIGRHGGKAVEREQVVDRKAWTDLMTSFAVSSVYTLLSLALPFIYAIPVFDIFVARAAHDWLWWFTPSFSYIGQGIIMGWETVLSMNIGMIFGWALLSPLSKKMGWAPGPVPSSANGARGWVLWPALAVMTAESILSVSLVAADLLRPWLQRTVEKARHGSLFVHSESNGYDSEEDDESVDRVYLGRKEPSRADDEPSMRIVLAGTAISCISCVVIVALVFGEDGIRWWATLVALLLASVFAVLGVRALGTTDLNPVSAIGKISQLVFAIVQPGNVVANLVAGGIAEAGAQQAGDLMQDLKTGHLWGSSPRAQFNGQLLGSLASVFVSTGVYCLYRRVYTLPSTAFPVPAAAIWLNLARLVNTGNLPPRSKEAMLIFGTVFVVLAALKAIGKVKLDSGESDAVSASSRVRIWSWTRWIPSGIAFAVGFINTPSFSLARLVGGLVSLYYTRKQHFASPVNLFVHRNLPTDRETTFDRWWQQERIRSKPLPELIRPRTLEDFVGQEHLLGEGAMLRGLIEADRIGSCIFWGPPGTGKTTIARVIAKATSSVFKELSATNATTAQLREVFTEAENVLKLTGRKTLLFIDEIQRFNKAQQDAFLPVVEAGTLSLIASTTENPSFRVNTALLSRCRVFVLQKLTQNDIYRILLRALRLLHEQRTGESLSPAGEQAKEENVTNSEAGGDDSARAEDGVEANGEKRESDELRVAGADVVTGGSSVSDAPAQATKPDPEPLEFDPVFAFTGPVDPPLIRFLAAAADGDARVALSSLELALSATRDTNGKISRDELKRSLRKAHLQYDRTGDAHYDTISALHKAVRGSDANAALYWLARMLGGGDDPLYVARRLIRMCILAQVVVMLAESPKSVRTYEAYNAAKKLVKESENYPVPLHIRNAPTGLMKQLGYGRDYRYEPGYAHPVYQPFLPPELAGTTFLKDDDSVEGKAYDEAALREWEWRKLGGKKWEGRDEMERKLAVEAEKDTIIGTGSLAMAHAFAGEGLIPGIVMVLVCGGAAWLGLYLLTRSAAMAPHRAASFSSLSTLTYPGLARLFDFAVALKCFGVSISYLIVIGGLMPKVVHSFRPDLTDSVLLDRRLWILASMTLLCPLAFLRRLDSLKVTSYIALCAIGYLVFIVMYYSFSGHPELPPPGDVQLFRFGPSFIQVISIQTFAFTCAQNIFAVFNELRSNTQARLNLVVGTSIGGAAIIYEVLGILGYLTFGSTVAGNIIEMYPRNKLVSIGQVGITILVLFSYPLQLHPARASLDKFLFPHPTPAEAEDDDTAIAPVDDHGSGDDIPLTRFVVESAVLLFSTFFIAMFVSSLETVLGFVGATGSTTISFILPSVFFLALFKDSDTKQDRRLRWVAMALLAWGVLVMVVSLSLNIYHLIQQPEQGSLHTLGWIGGKTAPHPLAGTPASLVDGVARR</sequence>
<dbReference type="Gene3D" id="3.40.50.300">
    <property type="entry name" value="P-loop containing nucleotide triphosphate hydrolases"/>
    <property type="match status" value="1"/>
</dbReference>
<comment type="subcellular location">
    <subcellularLocation>
        <location evidence="1">Membrane</location>
        <topology evidence="1">Multi-pass membrane protein</topology>
    </subcellularLocation>
</comment>
<reference evidence="13 14" key="1">
    <citation type="submission" date="2019-07" db="EMBL/GenBank/DDBJ databases">
        <title>Rhodotorula toruloides NBRC10032 genome sequencing.</title>
        <authorList>
            <person name="Shida Y."/>
            <person name="Takaku H."/>
            <person name="Ogasawara W."/>
            <person name="Mori K."/>
        </authorList>
    </citation>
    <scope>NUCLEOTIDE SEQUENCE [LARGE SCALE GENOMIC DNA]</scope>
    <source>
        <strain evidence="13 14">NBRC10032</strain>
    </source>
</reference>
<feature type="transmembrane region" description="Helical" evidence="11">
    <location>
        <begin position="1379"/>
        <end position="1401"/>
    </location>
</feature>
<keyword evidence="9 11" id="KW-0472">Membrane</keyword>
<feature type="transmembrane region" description="Helical" evidence="11">
    <location>
        <begin position="345"/>
        <end position="370"/>
    </location>
</feature>
<evidence type="ECO:0000256" key="7">
    <source>
        <dbReference type="ARBA" id="ARBA00022840"/>
    </source>
</evidence>
<feature type="transmembrane region" description="Helical" evidence="11">
    <location>
        <begin position="1519"/>
        <end position="1537"/>
    </location>
</feature>
<feature type="domain" description="AAA+ ATPase" evidence="12">
    <location>
        <begin position="745"/>
        <end position="862"/>
    </location>
</feature>
<dbReference type="PANTHER" id="PTHR13779">
    <property type="entry name" value="WERNER HELICASE-INTERACTING PROTEIN 1 FAMILY MEMBER"/>
    <property type="match status" value="1"/>
</dbReference>
<dbReference type="Pfam" id="PF12002">
    <property type="entry name" value="MgsA_C"/>
    <property type="match status" value="1"/>
</dbReference>
<feature type="transmembrane region" description="Helical" evidence="11">
    <location>
        <begin position="452"/>
        <end position="473"/>
    </location>
</feature>
<dbReference type="GO" id="GO:0005524">
    <property type="term" value="F:ATP binding"/>
    <property type="evidence" value="ECO:0007669"/>
    <property type="project" value="UniProtKB-KW"/>
</dbReference>
<dbReference type="Pfam" id="PF16193">
    <property type="entry name" value="AAA_assoc_2"/>
    <property type="match status" value="1"/>
</dbReference>
<evidence type="ECO:0000256" key="5">
    <source>
        <dbReference type="ARBA" id="ARBA00022692"/>
    </source>
</evidence>
<dbReference type="GO" id="GO:0016887">
    <property type="term" value="F:ATP hydrolysis activity"/>
    <property type="evidence" value="ECO:0007669"/>
    <property type="project" value="InterPro"/>
</dbReference>
<evidence type="ECO:0000256" key="11">
    <source>
        <dbReference type="SAM" id="Phobius"/>
    </source>
</evidence>
<dbReference type="InterPro" id="IPR003593">
    <property type="entry name" value="AAA+_ATPase"/>
</dbReference>